<dbReference type="EMBL" id="JOKZ01000034">
    <property type="protein sequence ID" value="KKP06059.1"/>
    <property type="molecule type" value="Genomic_DNA"/>
</dbReference>
<comment type="caution">
    <text evidence="2">The sequence shown here is derived from an EMBL/GenBank/DDBJ whole genome shotgun (WGS) entry which is preliminary data.</text>
</comment>
<name>A0A0G0ANK1_TRIHA</name>
<feature type="chain" id="PRO_5002531278" evidence="1">
    <location>
        <begin position="25"/>
        <end position="201"/>
    </location>
</feature>
<organism evidence="2 3">
    <name type="scientific">Trichoderma harzianum</name>
    <name type="common">Hypocrea lixii</name>
    <dbReference type="NCBI Taxonomy" id="5544"/>
    <lineage>
        <taxon>Eukaryota</taxon>
        <taxon>Fungi</taxon>
        <taxon>Dikarya</taxon>
        <taxon>Ascomycota</taxon>
        <taxon>Pezizomycotina</taxon>
        <taxon>Sordariomycetes</taxon>
        <taxon>Hypocreomycetidae</taxon>
        <taxon>Hypocreales</taxon>
        <taxon>Hypocreaceae</taxon>
        <taxon>Trichoderma</taxon>
    </lineage>
</organism>
<evidence type="ECO:0000313" key="2">
    <source>
        <dbReference type="EMBL" id="KKP06059.1"/>
    </source>
</evidence>
<feature type="signal peptide" evidence="1">
    <location>
        <begin position="1"/>
        <end position="24"/>
    </location>
</feature>
<gene>
    <name evidence="2" type="ORF">THAR02_01840</name>
</gene>
<keyword evidence="1" id="KW-0732">Signal</keyword>
<accession>A0A0G0ANK1</accession>
<dbReference type="AlphaFoldDB" id="A0A0G0ANK1"/>
<sequence length="201" mass="23154">MLRIPNLFLLILALFLLILRKLSRKRGGGGGENNLEDILDSSPKFGRVDSFIFEDWVSQIDWDKKIEELGSDKFEETEMVPDLRMAGYFPAPDNKIVVYEVAYTKQYQIIWSFLCKKTDVTGAQAKALSEVQKIPETTELKRKWVATWEGISTKELREVRTECSRTFDGEEGSTVYPELREMLVTEFSNGVVMKVMHVMIE</sequence>
<protein>
    <submittedName>
        <fullName evidence="2">Uncharacterized protein</fullName>
    </submittedName>
</protein>
<evidence type="ECO:0000313" key="3">
    <source>
        <dbReference type="Proteomes" id="UP000034112"/>
    </source>
</evidence>
<reference evidence="3" key="1">
    <citation type="journal article" date="2015" name="Genome Announc.">
        <title>Draft whole-genome sequence of the biocontrol agent Trichoderma harzianum T6776.</title>
        <authorList>
            <person name="Baroncelli R."/>
            <person name="Piaggeschi G."/>
            <person name="Fiorini L."/>
            <person name="Bertolini E."/>
            <person name="Zapparata A."/>
            <person name="Pe M.E."/>
            <person name="Sarrocco S."/>
            <person name="Vannacci G."/>
        </authorList>
    </citation>
    <scope>NUCLEOTIDE SEQUENCE [LARGE SCALE GENOMIC DNA]</scope>
    <source>
        <strain evidence="3">T6776</strain>
    </source>
</reference>
<dbReference type="OrthoDB" id="10302209at2759"/>
<evidence type="ECO:0000256" key="1">
    <source>
        <dbReference type="SAM" id="SignalP"/>
    </source>
</evidence>
<proteinExistence type="predicted"/>
<dbReference type="Proteomes" id="UP000034112">
    <property type="component" value="Unassembled WGS sequence"/>
</dbReference>